<feature type="compositionally biased region" description="Polar residues" evidence="2">
    <location>
        <begin position="595"/>
        <end position="628"/>
    </location>
</feature>
<comment type="caution">
    <text evidence="6">The sequence shown here is derived from an EMBL/GenBank/DDBJ whole genome shotgun (WGS) entry which is preliminary data.</text>
</comment>
<keyword evidence="3" id="KW-1133">Transmembrane helix</keyword>
<evidence type="ECO:0000256" key="3">
    <source>
        <dbReference type="SAM" id="Phobius"/>
    </source>
</evidence>
<feature type="transmembrane region" description="Helical" evidence="3">
    <location>
        <begin position="119"/>
        <end position="141"/>
    </location>
</feature>
<evidence type="ECO:0000259" key="5">
    <source>
        <dbReference type="Pfam" id="PF12229"/>
    </source>
</evidence>
<name>A0A9D2GFZ3_9FIRM</name>
<dbReference type="EMBL" id="DXBC01000072">
    <property type="protein sequence ID" value="HIZ79078.1"/>
    <property type="molecule type" value="Genomic_DNA"/>
</dbReference>
<feature type="domain" description="G5" evidence="4">
    <location>
        <begin position="492"/>
        <end position="543"/>
    </location>
</feature>
<dbReference type="Gene3D" id="2.20.230.10">
    <property type="entry name" value="Resuscitation-promoting factor rpfb"/>
    <property type="match status" value="1"/>
</dbReference>
<feature type="compositionally biased region" description="Low complexity" evidence="2">
    <location>
        <begin position="561"/>
        <end position="579"/>
    </location>
</feature>
<sequence length="659" mass="69157">MNLYDDNRKSGSGRSGTSRSSSGTSRSSSGTSRSASSRTGGTSRTGSSSRSGTGTSKSVSSARYSSRETASSRNAAGESFRGGRSSYSSSGSAGRSSSGRGSYGGGGRRGGRKRKNQKNYMTAAVAGVVLILVILAVVLAARGCGGRETAGETETESQISGTVSVDGVSITGMSREQAREAILAGYAWDMTVSYGDETYEVENLIADRVDQLLDEIFSTAEPQENYTLDTSGMEELIQGQVEAMAAQWDKPAKNGEISGFDKESNSFTYSPEENGVEIDQDQLAADIRQAIEDKNFSARLTAAANEVEPELTAAEAKDLYQVIGQYSTTTTANRDRNTNIQLASECLEGKIIQPGETFSFNETTGPRSEDKGYKPAGAYVNGELVAEPGGGVCQVSSTLYNAVVFSGLKTTERHAHSYEPSYVTPGEDAAVSYGGPDMKFINNSDTAVALRAKLEGSLSGRMTLTVSVVGIPILEDGVTYSMHSEKVADLDPPEPEYVDDLTLPPHTEKVVEEAEMGSRWTTNLVITKDGEVISDELLHNSTYRGHAAVIHRNQTDEQVLETSEGASESSATASSVEGEITPMETGGIPEDNSGLEASNAQTAESTETPTSAQEPTVPASTESASVQAPGSPATGASDVQTVAPPPDMAVPTAENGPGV</sequence>
<evidence type="ECO:0000256" key="1">
    <source>
        <dbReference type="ARBA" id="ARBA00022729"/>
    </source>
</evidence>
<dbReference type="AlphaFoldDB" id="A0A9D2GFZ3"/>
<evidence type="ECO:0000313" key="7">
    <source>
        <dbReference type="Proteomes" id="UP000824101"/>
    </source>
</evidence>
<dbReference type="PANTHER" id="PTHR35788">
    <property type="entry name" value="EXPORTED PROTEIN-RELATED"/>
    <property type="match status" value="1"/>
</dbReference>
<dbReference type="Pfam" id="PF04294">
    <property type="entry name" value="VanW"/>
    <property type="match status" value="1"/>
</dbReference>
<feature type="region of interest" description="Disordered" evidence="2">
    <location>
        <begin position="556"/>
        <end position="659"/>
    </location>
</feature>
<dbReference type="Proteomes" id="UP000824101">
    <property type="component" value="Unassembled WGS sequence"/>
</dbReference>
<feature type="region of interest" description="Disordered" evidence="2">
    <location>
        <begin position="1"/>
        <end position="116"/>
    </location>
</feature>
<dbReference type="InterPro" id="IPR011098">
    <property type="entry name" value="G5_dom"/>
</dbReference>
<protein>
    <submittedName>
        <fullName evidence="6">VanW family protein</fullName>
    </submittedName>
</protein>
<keyword evidence="3" id="KW-0812">Transmembrane</keyword>
<dbReference type="Pfam" id="PF12229">
    <property type="entry name" value="PG_binding_4"/>
    <property type="match status" value="1"/>
</dbReference>
<accession>A0A9D2GFZ3</accession>
<keyword evidence="3" id="KW-0472">Membrane</keyword>
<evidence type="ECO:0000256" key="2">
    <source>
        <dbReference type="SAM" id="MobiDB-lite"/>
    </source>
</evidence>
<feature type="compositionally biased region" description="Low complexity" evidence="2">
    <location>
        <begin position="10"/>
        <end position="64"/>
    </location>
</feature>
<reference evidence="6" key="1">
    <citation type="journal article" date="2021" name="PeerJ">
        <title>Extensive microbial diversity within the chicken gut microbiome revealed by metagenomics and culture.</title>
        <authorList>
            <person name="Gilroy R."/>
            <person name="Ravi A."/>
            <person name="Getino M."/>
            <person name="Pursley I."/>
            <person name="Horton D.L."/>
            <person name="Alikhan N.F."/>
            <person name="Baker D."/>
            <person name="Gharbi K."/>
            <person name="Hall N."/>
            <person name="Watson M."/>
            <person name="Adriaenssens E.M."/>
            <person name="Foster-Nyarko E."/>
            <person name="Jarju S."/>
            <person name="Secka A."/>
            <person name="Antonio M."/>
            <person name="Oren A."/>
            <person name="Chaudhuri R.R."/>
            <person name="La Ragione R."/>
            <person name="Hildebrand F."/>
            <person name="Pallen M.J."/>
        </authorList>
    </citation>
    <scope>NUCLEOTIDE SEQUENCE</scope>
    <source>
        <strain evidence="6">ChiBcec1-1093</strain>
    </source>
</reference>
<feature type="domain" description="YoaR-like putative peptidoglycan binding" evidence="5">
    <location>
        <begin position="211"/>
        <end position="294"/>
    </location>
</feature>
<organism evidence="6 7">
    <name type="scientific">Candidatus Lachnoclostridium stercorigallinarum</name>
    <dbReference type="NCBI Taxonomy" id="2838634"/>
    <lineage>
        <taxon>Bacteria</taxon>
        <taxon>Bacillati</taxon>
        <taxon>Bacillota</taxon>
        <taxon>Clostridia</taxon>
        <taxon>Lachnospirales</taxon>
        <taxon>Lachnospiraceae</taxon>
    </lineage>
</organism>
<evidence type="ECO:0000313" key="6">
    <source>
        <dbReference type="EMBL" id="HIZ79078.1"/>
    </source>
</evidence>
<feature type="compositionally biased region" description="Low complexity" evidence="2">
    <location>
        <begin position="82"/>
        <end position="100"/>
    </location>
</feature>
<dbReference type="InterPro" id="IPR007391">
    <property type="entry name" value="Vancomycin_resist_VanW"/>
</dbReference>
<dbReference type="InterPro" id="IPR052913">
    <property type="entry name" value="Glycopeptide_resist_protein"/>
</dbReference>
<proteinExistence type="predicted"/>
<keyword evidence="1" id="KW-0732">Signal</keyword>
<gene>
    <name evidence="6" type="ORF">IAA17_04760</name>
</gene>
<evidence type="ECO:0000259" key="4">
    <source>
        <dbReference type="Pfam" id="PF07501"/>
    </source>
</evidence>
<dbReference type="Pfam" id="PF07501">
    <property type="entry name" value="G5"/>
    <property type="match status" value="1"/>
</dbReference>
<dbReference type="PANTHER" id="PTHR35788:SF1">
    <property type="entry name" value="EXPORTED PROTEIN"/>
    <property type="match status" value="1"/>
</dbReference>
<reference evidence="6" key="2">
    <citation type="submission" date="2021-04" db="EMBL/GenBank/DDBJ databases">
        <authorList>
            <person name="Gilroy R."/>
        </authorList>
    </citation>
    <scope>NUCLEOTIDE SEQUENCE</scope>
    <source>
        <strain evidence="6">ChiBcec1-1093</strain>
    </source>
</reference>
<dbReference type="InterPro" id="IPR022029">
    <property type="entry name" value="YoaR-like_PG-bd"/>
</dbReference>